<comment type="caution">
    <text evidence="10">The sequence shown here is derived from an EMBL/GenBank/DDBJ whole genome shotgun (WGS) entry which is preliminary data.</text>
</comment>
<evidence type="ECO:0000256" key="5">
    <source>
        <dbReference type="ARBA" id="ARBA00015162"/>
    </source>
</evidence>
<evidence type="ECO:0000256" key="8">
    <source>
        <dbReference type="SAM" id="MobiDB-lite"/>
    </source>
</evidence>
<evidence type="ECO:0000256" key="1">
    <source>
        <dbReference type="ARBA" id="ARBA00002738"/>
    </source>
</evidence>
<gene>
    <name evidence="10" type="ORF">B0H17DRAFT_844866</name>
</gene>
<evidence type="ECO:0000259" key="9">
    <source>
        <dbReference type="SMART" id="SM01312"/>
    </source>
</evidence>
<dbReference type="InterPro" id="IPR028094">
    <property type="entry name" value="RTC4_C"/>
</dbReference>
<evidence type="ECO:0000256" key="7">
    <source>
        <dbReference type="ARBA" id="ARBA00023242"/>
    </source>
</evidence>
<dbReference type="SMART" id="SM01312">
    <property type="entry name" value="RTC4"/>
    <property type="match status" value="1"/>
</dbReference>
<evidence type="ECO:0000313" key="10">
    <source>
        <dbReference type="EMBL" id="KAJ7708383.1"/>
    </source>
</evidence>
<dbReference type="EMBL" id="JARKIE010000004">
    <property type="protein sequence ID" value="KAJ7708383.1"/>
    <property type="molecule type" value="Genomic_DNA"/>
</dbReference>
<dbReference type="Proteomes" id="UP001221757">
    <property type="component" value="Unassembled WGS sequence"/>
</dbReference>
<proteinExistence type="inferred from homology"/>
<dbReference type="InterPro" id="IPR039024">
    <property type="entry name" value="RTC4"/>
</dbReference>
<keyword evidence="7" id="KW-0539">Nucleus</keyword>
<dbReference type="Pfam" id="PF14474">
    <property type="entry name" value="RTC4"/>
    <property type="match status" value="1"/>
</dbReference>
<dbReference type="GO" id="GO:0005737">
    <property type="term" value="C:cytoplasm"/>
    <property type="evidence" value="ECO:0007669"/>
    <property type="project" value="UniProtKB-SubCell"/>
</dbReference>
<evidence type="ECO:0000256" key="4">
    <source>
        <dbReference type="ARBA" id="ARBA00009461"/>
    </source>
</evidence>
<evidence type="ECO:0000256" key="3">
    <source>
        <dbReference type="ARBA" id="ARBA00004496"/>
    </source>
</evidence>
<feature type="compositionally biased region" description="Basic and acidic residues" evidence="8">
    <location>
        <begin position="125"/>
        <end position="148"/>
    </location>
</feature>
<protein>
    <recommendedName>
        <fullName evidence="5">Restriction of telomere capping protein 4</fullName>
    </recommendedName>
</protein>
<sequence>ISSDLTQCYDDEETPPPDPKTLCPYCDTPLPAKPTHILKKLLDRTYFQSCSNPRPGNRLGRKAPSAIFGVVCQRHIFESNVLPQAKERGWPTQINWATLKDRVLHMERELAKILADPGDPVVYRGDGKEDNDAKEQQGSKPERSDGPRMRCLFWDDLVKRVKTQGSKGLRNITSQYYNFHKMQPGYYGELGLVIIQRALCGMFPLEDIDPGLVKPLTPMEFIQSIFVPEVGMRLVMADFGLNVNNWSDKEQAVEVLRDSASYGVAMFPYEESTGK</sequence>
<reference evidence="10" key="1">
    <citation type="submission" date="2023-03" db="EMBL/GenBank/DDBJ databases">
        <title>Massive genome expansion in bonnet fungi (Mycena s.s.) driven by repeated elements and novel gene families across ecological guilds.</title>
        <authorList>
            <consortium name="Lawrence Berkeley National Laboratory"/>
            <person name="Harder C.B."/>
            <person name="Miyauchi S."/>
            <person name="Viragh M."/>
            <person name="Kuo A."/>
            <person name="Thoen E."/>
            <person name="Andreopoulos B."/>
            <person name="Lu D."/>
            <person name="Skrede I."/>
            <person name="Drula E."/>
            <person name="Henrissat B."/>
            <person name="Morin E."/>
            <person name="Kohler A."/>
            <person name="Barry K."/>
            <person name="LaButti K."/>
            <person name="Morin E."/>
            <person name="Salamov A."/>
            <person name="Lipzen A."/>
            <person name="Mereny Z."/>
            <person name="Hegedus B."/>
            <person name="Baldrian P."/>
            <person name="Stursova M."/>
            <person name="Weitz H."/>
            <person name="Taylor A."/>
            <person name="Grigoriev I.V."/>
            <person name="Nagy L.G."/>
            <person name="Martin F."/>
            <person name="Kauserud H."/>
        </authorList>
    </citation>
    <scope>NUCLEOTIDE SEQUENCE</scope>
    <source>
        <strain evidence="10">CBHHK067</strain>
    </source>
</reference>
<comment type="similarity">
    <text evidence="4">Belongs to the RTC4 family.</text>
</comment>
<evidence type="ECO:0000256" key="6">
    <source>
        <dbReference type="ARBA" id="ARBA00022490"/>
    </source>
</evidence>
<feature type="non-terminal residue" evidence="10">
    <location>
        <position position="275"/>
    </location>
</feature>
<keyword evidence="6" id="KW-0963">Cytoplasm</keyword>
<feature type="region of interest" description="Disordered" evidence="8">
    <location>
        <begin position="121"/>
        <end position="148"/>
    </location>
</feature>
<evidence type="ECO:0000256" key="2">
    <source>
        <dbReference type="ARBA" id="ARBA00004123"/>
    </source>
</evidence>
<dbReference type="PANTHER" id="PTHR41391">
    <property type="entry name" value="RESTRICTION OF TELOMERE CAPPING PROTEIN 4"/>
    <property type="match status" value="1"/>
</dbReference>
<accession>A0AAD7MAS2</accession>
<feature type="non-terminal residue" evidence="10">
    <location>
        <position position="1"/>
    </location>
</feature>
<comment type="function">
    <text evidence="1">May be involved in a process influencing telomere capping.</text>
</comment>
<dbReference type="AlphaFoldDB" id="A0AAD7MAS2"/>
<organism evidence="10 11">
    <name type="scientific">Mycena rosella</name>
    <name type="common">Pink bonnet</name>
    <name type="synonym">Agaricus rosellus</name>
    <dbReference type="NCBI Taxonomy" id="1033263"/>
    <lineage>
        <taxon>Eukaryota</taxon>
        <taxon>Fungi</taxon>
        <taxon>Dikarya</taxon>
        <taxon>Basidiomycota</taxon>
        <taxon>Agaricomycotina</taxon>
        <taxon>Agaricomycetes</taxon>
        <taxon>Agaricomycetidae</taxon>
        <taxon>Agaricales</taxon>
        <taxon>Marasmiineae</taxon>
        <taxon>Mycenaceae</taxon>
        <taxon>Mycena</taxon>
    </lineage>
</organism>
<dbReference type="GO" id="GO:0005634">
    <property type="term" value="C:nucleus"/>
    <property type="evidence" value="ECO:0007669"/>
    <property type="project" value="UniProtKB-SubCell"/>
</dbReference>
<evidence type="ECO:0000313" key="11">
    <source>
        <dbReference type="Proteomes" id="UP001221757"/>
    </source>
</evidence>
<name>A0AAD7MAS2_MYCRO</name>
<keyword evidence="11" id="KW-1185">Reference proteome</keyword>
<comment type="subcellular location">
    <subcellularLocation>
        <location evidence="3">Cytoplasm</location>
    </subcellularLocation>
    <subcellularLocation>
        <location evidence="2">Nucleus</location>
    </subcellularLocation>
</comment>
<feature type="domain" description="Restriction of telomere capping protein 4 C-terminal" evidence="9">
    <location>
        <begin position="113"/>
        <end position="269"/>
    </location>
</feature>
<dbReference type="PANTHER" id="PTHR41391:SF1">
    <property type="entry name" value="RESTRICTION OF TELOMERE CAPPING PROTEIN 4"/>
    <property type="match status" value="1"/>
</dbReference>